<dbReference type="AlphaFoldDB" id="A0A084FYF7"/>
<dbReference type="OrthoDB" id="10253115at2759"/>
<dbReference type="PROSITE" id="PS00455">
    <property type="entry name" value="AMP_BINDING"/>
    <property type="match status" value="1"/>
</dbReference>
<dbReference type="GeneID" id="27728220"/>
<name>A0A084FYF7_PSEDA</name>
<dbReference type="PANTHER" id="PTHR43201">
    <property type="entry name" value="ACYL-COA SYNTHETASE"/>
    <property type="match status" value="1"/>
</dbReference>
<protein>
    <recommendedName>
        <fullName evidence="5">Acyl-CoA synthetase YngI</fullName>
    </recommendedName>
</protein>
<dbReference type="InterPro" id="IPR000873">
    <property type="entry name" value="AMP-dep_synth/lig_dom"/>
</dbReference>
<keyword evidence="4" id="KW-1185">Reference proteome</keyword>
<dbReference type="Gene3D" id="3.40.50.12780">
    <property type="entry name" value="N-terminal domain of ligase-like"/>
    <property type="match status" value="1"/>
</dbReference>
<dbReference type="HOGENOM" id="CLU_000022_59_7_1"/>
<dbReference type="Gene3D" id="3.30.300.30">
    <property type="match status" value="1"/>
</dbReference>
<dbReference type="Pfam" id="PF00501">
    <property type="entry name" value="AMP-binding"/>
    <property type="match status" value="1"/>
</dbReference>
<dbReference type="EMBL" id="JOWA01000132">
    <property type="protein sequence ID" value="KEZ40119.1"/>
    <property type="molecule type" value="Genomic_DNA"/>
</dbReference>
<dbReference type="PANTHER" id="PTHR43201:SF6">
    <property type="entry name" value="ACYL COA SYNTHETASE (EUROFUNG)"/>
    <property type="match status" value="1"/>
</dbReference>
<evidence type="ECO:0008006" key="5">
    <source>
        <dbReference type="Google" id="ProtNLM"/>
    </source>
</evidence>
<dbReference type="InterPro" id="IPR042099">
    <property type="entry name" value="ANL_N_sf"/>
</dbReference>
<dbReference type="InterPro" id="IPR025110">
    <property type="entry name" value="AMP-bd_C"/>
</dbReference>
<dbReference type="InterPro" id="IPR045851">
    <property type="entry name" value="AMP-bd_C_sf"/>
</dbReference>
<comment type="caution">
    <text evidence="3">The sequence shown here is derived from an EMBL/GenBank/DDBJ whole genome shotgun (WGS) entry which is preliminary data.</text>
</comment>
<feature type="domain" description="AMP-binding enzyme C-terminal" evidence="2">
    <location>
        <begin position="473"/>
        <end position="539"/>
    </location>
</feature>
<gene>
    <name evidence="3" type="ORF">SAPIO_CDS9148</name>
</gene>
<dbReference type="GO" id="GO:0006631">
    <property type="term" value="P:fatty acid metabolic process"/>
    <property type="evidence" value="ECO:0007669"/>
    <property type="project" value="TreeGrafter"/>
</dbReference>
<reference evidence="3 4" key="1">
    <citation type="journal article" date="2014" name="Genome Announc.">
        <title>Draft genome sequence of the pathogenic fungus Scedosporium apiospermum.</title>
        <authorList>
            <person name="Vandeputte P."/>
            <person name="Ghamrawi S."/>
            <person name="Rechenmann M."/>
            <person name="Iltis A."/>
            <person name="Giraud S."/>
            <person name="Fleury M."/>
            <person name="Thornton C."/>
            <person name="Delhaes L."/>
            <person name="Meyer W."/>
            <person name="Papon N."/>
            <person name="Bouchara J.P."/>
        </authorList>
    </citation>
    <scope>NUCLEOTIDE SEQUENCE [LARGE SCALE GENOMIC DNA]</scope>
    <source>
        <strain evidence="3 4">IHEM 14462</strain>
    </source>
</reference>
<dbReference type="Pfam" id="PF13193">
    <property type="entry name" value="AMP-binding_C"/>
    <property type="match status" value="1"/>
</dbReference>
<evidence type="ECO:0000259" key="1">
    <source>
        <dbReference type="Pfam" id="PF00501"/>
    </source>
</evidence>
<dbReference type="GO" id="GO:0031956">
    <property type="term" value="F:medium-chain fatty acid-CoA ligase activity"/>
    <property type="evidence" value="ECO:0007669"/>
    <property type="project" value="TreeGrafter"/>
</dbReference>
<sequence length="580" mass="63889">MSCPLPSALQAQAPLDQQLSIVRGSSKPALFHLTLGQLVDQQAEKYGNKDAILTSWTNARLSFRDVSRRSKELARGLMALGVRKGDRIAVFSGDDERFIDLFFAAGRIGAVLVILNKTYTLAECLRALEHTEPSIFFLSDIVNRRLTLPILQHIRRNRGSLRHVVLMRWDELPTRAEPIWDDVLAVGREVSPAILEQLEESVDVHSLVNFQFTSGTTGAPKAAMLSHFNITNNGFIIGEYLQLTDEDVICCAPPLFHCFGLVAGLLAAFTHGATIGFAGRDFDAAQVVDMLVRERCTVLHGVPTMFTAIMKELDRTGIKINTLVKGIAAGAKIPPALLDEIERRLGYKHAAITYGMTETSPASFMTAVTDAREQKLETVGQVLPHVTAKVVDVDNRIVPRGVRGELCVSGYLLQQGYFKNPEKTAEVMIRDDDGVVWMHTGDEATIDEQGYCRITGRIKDIIIRGGENIYPLEIEERLLRHPAISQASVVGLRDEKYGEAVSAFLQLRDGHEKPSLHTLQAWVKEELGAHKAPQHAIWVGPGEPVPAYSTTGTGKIRKDILREAGEKLLKGSNGPLTAKL</sequence>
<organism evidence="3 4">
    <name type="scientific">Pseudallescheria apiosperma</name>
    <name type="common">Scedosporium apiospermum</name>
    <dbReference type="NCBI Taxonomy" id="563466"/>
    <lineage>
        <taxon>Eukaryota</taxon>
        <taxon>Fungi</taxon>
        <taxon>Dikarya</taxon>
        <taxon>Ascomycota</taxon>
        <taxon>Pezizomycotina</taxon>
        <taxon>Sordariomycetes</taxon>
        <taxon>Hypocreomycetidae</taxon>
        <taxon>Microascales</taxon>
        <taxon>Microascaceae</taxon>
        <taxon>Scedosporium</taxon>
    </lineage>
</organism>
<dbReference type="KEGG" id="sapo:SAPIO_CDS9148"/>
<feature type="domain" description="AMP-dependent synthetase/ligase" evidence="1">
    <location>
        <begin position="40"/>
        <end position="418"/>
    </location>
</feature>
<dbReference type="RefSeq" id="XP_016639918.1">
    <property type="nucleotide sequence ID" value="XM_016790615.1"/>
</dbReference>
<dbReference type="InterPro" id="IPR020845">
    <property type="entry name" value="AMP-binding_CS"/>
</dbReference>
<proteinExistence type="predicted"/>
<evidence type="ECO:0000313" key="3">
    <source>
        <dbReference type="EMBL" id="KEZ40119.1"/>
    </source>
</evidence>
<evidence type="ECO:0000313" key="4">
    <source>
        <dbReference type="Proteomes" id="UP000028545"/>
    </source>
</evidence>
<dbReference type="Proteomes" id="UP000028545">
    <property type="component" value="Unassembled WGS sequence"/>
</dbReference>
<dbReference type="OMA" id="PHTAIRI"/>
<dbReference type="SUPFAM" id="SSF56801">
    <property type="entry name" value="Acetyl-CoA synthetase-like"/>
    <property type="match status" value="1"/>
</dbReference>
<dbReference type="VEuPathDB" id="FungiDB:SAPIO_CDS9148"/>
<accession>A0A084FYF7</accession>
<evidence type="ECO:0000259" key="2">
    <source>
        <dbReference type="Pfam" id="PF13193"/>
    </source>
</evidence>